<dbReference type="Proteomes" id="UP001227268">
    <property type="component" value="Unassembled WGS sequence"/>
</dbReference>
<organism evidence="1 2">
    <name type="scientific">Naganishia friedmannii</name>
    <dbReference type="NCBI Taxonomy" id="89922"/>
    <lineage>
        <taxon>Eukaryota</taxon>
        <taxon>Fungi</taxon>
        <taxon>Dikarya</taxon>
        <taxon>Basidiomycota</taxon>
        <taxon>Agaricomycotina</taxon>
        <taxon>Tremellomycetes</taxon>
        <taxon>Filobasidiales</taxon>
        <taxon>Filobasidiaceae</taxon>
        <taxon>Naganishia</taxon>
    </lineage>
</organism>
<protein>
    <submittedName>
        <fullName evidence="1">Uncharacterized protein</fullName>
    </submittedName>
</protein>
<gene>
    <name evidence="1" type="ORF">QFC21_003133</name>
</gene>
<evidence type="ECO:0000313" key="2">
    <source>
        <dbReference type="Proteomes" id="UP001227268"/>
    </source>
</evidence>
<keyword evidence="2" id="KW-1185">Reference proteome</keyword>
<sequence length="152" mass="17211">MSLYNLSIEQPGRSIPLESLKGKTILFVNVASKCGLTPQYKGLQALYDKYHSRGLEIFGFPCNQFMKQEPAEDNEILQFCEVNYGVTFPLAKKADVNGPTAQPIYKALKERAGVQDIDWNFSKFLVKGDEVKWFNARTEPSALESEIEKLLQ</sequence>
<accession>A0ACC2VRQ4</accession>
<reference evidence="1" key="1">
    <citation type="submission" date="2023-04" db="EMBL/GenBank/DDBJ databases">
        <title>Draft Genome sequencing of Naganishia species isolated from polar environments using Oxford Nanopore Technology.</title>
        <authorList>
            <person name="Leo P."/>
            <person name="Venkateswaran K."/>
        </authorList>
    </citation>
    <scope>NUCLEOTIDE SEQUENCE</scope>
    <source>
        <strain evidence="1">MNA-CCFEE 5423</strain>
    </source>
</reference>
<evidence type="ECO:0000313" key="1">
    <source>
        <dbReference type="EMBL" id="KAJ9101794.1"/>
    </source>
</evidence>
<name>A0ACC2VRQ4_9TREE</name>
<comment type="caution">
    <text evidence="1">The sequence shown here is derived from an EMBL/GenBank/DDBJ whole genome shotgun (WGS) entry which is preliminary data.</text>
</comment>
<proteinExistence type="predicted"/>
<dbReference type="EMBL" id="JASBWT010000009">
    <property type="protein sequence ID" value="KAJ9101794.1"/>
    <property type="molecule type" value="Genomic_DNA"/>
</dbReference>